<dbReference type="PANTHER" id="PTHR46733:SF4">
    <property type="entry name" value="HEAT SHOCK PROTEIN 21, CHLOROPLASTIC"/>
    <property type="match status" value="1"/>
</dbReference>
<protein>
    <submittedName>
        <fullName evidence="5">Heat shock protein Hsp20</fullName>
    </submittedName>
</protein>
<dbReference type="Pfam" id="PF00011">
    <property type="entry name" value="HSP20"/>
    <property type="match status" value="1"/>
</dbReference>
<evidence type="ECO:0000256" key="1">
    <source>
        <dbReference type="ARBA" id="ARBA00023016"/>
    </source>
</evidence>
<dbReference type="EMBL" id="FMUN01000002">
    <property type="protein sequence ID" value="SCX93245.1"/>
    <property type="molecule type" value="Genomic_DNA"/>
</dbReference>
<dbReference type="PANTHER" id="PTHR46733">
    <property type="entry name" value="26.5 KDA HEAT SHOCK PROTEIN, MITOCHONDRIAL"/>
    <property type="match status" value="1"/>
</dbReference>
<feature type="domain" description="SHSP" evidence="4">
    <location>
        <begin position="55"/>
        <end position="167"/>
    </location>
</feature>
<dbReference type="AlphaFoldDB" id="A0A0P9EM92"/>
<comment type="similarity">
    <text evidence="2 3">Belongs to the small heat shock protein (HSP20) family.</text>
</comment>
<dbReference type="InterPro" id="IPR008978">
    <property type="entry name" value="HSP20-like_chaperone"/>
</dbReference>
<dbReference type="Gene3D" id="2.60.40.790">
    <property type="match status" value="1"/>
</dbReference>
<gene>
    <name evidence="5" type="ORF">SAMN05661077_0755</name>
</gene>
<sequence>MNGLDQVRRGLGRAWDSVLEGWNHLRENAAGALTRFVPSKDTGEVETAEDRIALRSPRWGLLAADVREAEDEVEVRLEAPGMEAGDFDLQVEDRYLVVTGEKRVEREDKQSRHYVLETAYGRFERVIPLPAEVEEDKAKAKYRRGVLRVTLPKSERAKRRRIAVESG</sequence>
<evidence type="ECO:0000313" key="5">
    <source>
        <dbReference type="EMBL" id="SCX93245.1"/>
    </source>
</evidence>
<evidence type="ECO:0000256" key="3">
    <source>
        <dbReference type="RuleBase" id="RU003616"/>
    </source>
</evidence>
<reference evidence="6" key="1">
    <citation type="submission" date="2016-10" db="EMBL/GenBank/DDBJ databases">
        <authorList>
            <person name="Varghese N."/>
        </authorList>
    </citation>
    <scope>NUCLEOTIDE SEQUENCE [LARGE SCALE GENOMIC DNA]</scope>
    <source>
        <strain evidence="6">HL 19</strain>
    </source>
</reference>
<name>A0A0P9EM92_9GAMM</name>
<dbReference type="InterPro" id="IPR044587">
    <property type="entry name" value="HSP21-like"/>
</dbReference>
<keyword evidence="6" id="KW-1185">Reference proteome</keyword>
<accession>A0A0P9EM92</accession>
<dbReference type="SUPFAM" id="SSF49764">
    <property type="entry name" value="HSP20-like chaperones"/>
    <property type="match status" value="1"/>
</dbReference>
<dbReference type="PATRIC" id="fig|381306.5.peg.1040"/>
<proteinExistence type="inferred from homology"/>
<dbReference type="InterPro" id="IPR002068">
    <property type="entry name" value="A-crystallin/Hsp20_dom"/>
</dbReference>
<evidence type="ECO:0000259" key="4">
    <source>
        <dbReference type="PROSITE" id="PS01031"/>
    </source>
</evidence>
<dbReference type="CDD" id="cd06464">
    <property type="entry name" value="ACD_sHsps-like"/>
    <property type="match status" value="1"/>
</dbReference>
<dbReference type="GO" id="GO:0009408">
    <property type="term" value="P:response to heat"/>
    <property type="evidence" value="ECO:0007669"/>
    <property type="project" value="InterPro"/>
</dbReference>
<keyword evidence="1 5" id="KW-0346">Stress response</keyword>
<dbReference type="PROSITE" id="PS01031">
    <property type="entry name" value="SHSP"/>
    <property type="match status" value="1"/>
</dbReference>
<dbReference type="OrthoDB" id="9792695at2"/>
<organism evidence="5 6">
    <name type="scientific">Thiohalorhabdus denitrificans</name>
    <dbReference type="NCBI Taxonomy" id="381306"/>
    <lineage>
        <taxon>Bacteria</taxon>
        <taxon>Pseudomonadati</taxon>
        <taxon>Pseudomonadota</taxon>
        <taxon>Gammaproteobacteria</taxon>
        <taxon>Thiohalorhabdales</taxon>
        <taxon>Thiohalorhabdaceae</taxon>
        <taxon>Thiohalorhabdus</taxon>
    </lineage>
</organism>
<dbReference type="STRING" id="381306.AN478_11390"/>
<evidence type="ECO:0000256" key="2">
    <source>
        <dbReference type="PROSITE-ProRule" id="PRU00285"/>
    </source>
</evidence>
<dbReference type="RefSeq" id="WP_054966716.1">
    <property type="nucleotide sequence ID" value="NZ_FMUN01000002.1"/>
</dbReference>
<evidence type="ECO:0000313" key="6">
    <source>
        <dbReference type="Proteomes" id="UP000183104"/>
    </source>
</evidence>
<dbReference type="Proteomes" id="UP000183104">
    <property type="component" value="Unassembled WGS sequence"/>
</dbReference>